<accession>A0A918V250</accession>
<comment type="similarity">
    <text evidence="1">Belongs to the oxoprolinase family.</text>
</comment>
<reference evidence="7" key="2">
    <citation type="submission" date="2020-09" db="EMBL/GenBank/DDBJ databases">
        <authorList>
            <person name="Sun Q."/>
            <person name="Ohkuma M."/>
        </authorList>
    </citation>
    <scope>NUCLEOTIDE SEQUENCE</scope>
    <source>
        <strain evidence="7">JCM 4988</strain>
    </source>
</reference>
<evidence type="ECO:0000256" key="2">
    <source>
        <dbReference type="SAM" id="MobiDB-lite"/>
    </source>
</evidence>
<evidence type="ECO:0000259" key="4">
    <source>
        <dbReference type="Pfam" id="PF02538"/>
    </source>
</evidence>
<evidence type="ECO:0000256" key="1">
    <source>
        <dbReference type="ARBA" id="ARBA00010403"/>
    </source>
</evidence>
<feature type="compositionally biased region" description="Pro residues" evidence="2">
    <location>
        <begin position="474"/>
        <end position="488"/>
    </location>
</feature>
<dbReference type="Pfam" id="PF05378">
    <property type="entry name" value="Hydant_A_N"/>
    <property type="match status" value="1"/>
</dbReference>
<feature type="region of interest" description="Disordered" evidence="2">
    <location>
        <begin position="1116"/>
        <end position="1138"/>
    </location>
</feature>
<evidence type="ECO:0000313" key="8">
    <source>
        <dbReference type="Proteomes" id="UP000630936"/>
    </source>
</evidence>
<dbReference type="GO" id="GO:0006749">
    <property type="term" value="P:glutathione metabolic process"/>
    <property type="evidence" value="ECO:0007669"/>
    <property type="project" value="TreeGrafter"/>
</dbReference>
<dbReference type="PANTHER" id="PTHR11365:SF23">
    <property type="entry name" value="HYPOTHETICAL 5-OXOPROLINASE (EUROFUNG)-RELATED"/>
    <property type="match status" value="1"/>
</dbReference>
<evidence type="ECO:0000259" key="5">
    <source>
        <dbReference type="Pfam" id="PF05378"/>
    </source>
</evidence>
<feature type="domain" description="Hydantoinase/oxoprolinase N-terminal" evidence="5">
    <location>
        <begin position="525"/>
        <end position="703"/>
    </location>
</feature>
<feature type="domain" description="Hydantoinase B/oxoprolinase" evidence="4">
    <location>
        <begin position="1212"/>
        <end position="1720"/>
    </location>
</feature>
<feature type="domain" description="Acetophenone carboxylase-like C-terminal" evidence="6">
    <location>
        <begin position="1027"/>
        <end position="1192"/>
    </location>
</feature>
<dbReference type="Pfam" id="PF02538">
    <property type="entry name" value="Hydantoinase_B"/>
    <property type="match status" value="1"/>
</dbReference>
<dbReference type="InterPro" id="IPR049517">
    <property type="entry name" value="ACX-like_C"/>
</dbReference>
<dbReference type="Pfam" id="PF01968">
    <property type="entry name" value="Hydantoinase_A"/>
    <property type="match status" value="1"/>
</dbReference>
<evidence type="ECO:0000259" key="3">
    <source>
        <dbReference type="Pfam" id="PF01968"/>
    </source>
</evidence>
<name>A0A918V250_9ACTN</name>
<dbReference type="InterPro" id="IPR002821">
    <property type="entry name" value="Hydantoinase_A"/>
</dbReference>
<dbReference type="Proteomes" id="UP000630936">
    <property type="component" value="Unassembled WGS sequence"/>
</dbReference>
<gene>
    <name evidence="7" type="ORF">GCM10010387_60770</name>
</gene>
<sequence>MFDPVIAPSGTLLGLLQRGRGDGTLHALAAPRAEALAALNHCVLNDPRHDWQVENRSLYYARLYMDLHGGLEEIQRHLYDIDDRLDTDEARTGLALAVLGHLASYGRDDALRLLRGYAATGAGWAWALDELALRDDDAGLRALAAPVLARFPVTPDGEAELTAAVRDAFEPRPWRLWAEDPRPEIGPRVRAAREAGSFDRWQRQLSPTGPRPGWSVQAVFDWAEEGLERGAALHVPAARCLSAVAGAEDRPAILRAAREGGDGARSTALHHLAVSEDPVVLDLIEAAYAGGSRTVADAAISAFERMCGDEAVNRARGWVHRPDALGASAAGVLACRGGATDSPLVLGALRETVRADGPDAPTLWTLVDGAGRLGIGCAAPVLRHVYRETASSQLRGRAARALAATDASFATGFAVECLWDCEETTREVAARHAETGDVRVAERLRRLAADPAEEAEVQTAVRSRMHQPPRGARPRPPPPAPPPPPPRPGGGVAPRGPGARPGAARRGGGRPPGRQNGDMAGRWEFWIDRGGTFTDIVGRRPDGRLVTRKLLSHDPERHRDAAVAGIRLLLGLGPDEPVPADRVAEVRMGTTVATNALLERRGEPTVLVITEGFGDALRIAYQNRPRIFDRHIVLPEAVYERVIEVPERLDARGTVIRPLDLPAVTEQLSRAHADGFRAAAVVLMHGYRHPAHEQAVAQAARDLGFPQISCSHEVSPLIKLIPRGDTTVVDAYLSPILRRYVSEVAAELDGIRLMFMQSNGGLREAAHFRGKDAVLSGPAGGVVGMARTAAQAGFDRVIGFDMGGTSTDVSHYAGAFERELGTQVAGVRMRAPMMSIHTVAAGGGSVLHFDGRRYRVGPDSAGAVPGPACYRRGGPLTVTDANVMLGRVQPEHFPAVFGPDGDQPLDADVVRERFTALARRVGEETGSEPTPEEAAAGFLEIAVLNMANAVKKISVQRGHDITRYALTSFGGAGGQHACAVADALGVTTVVVPPLAGVLSAYGIGLADVTAMRERSVEAELDEDTLTRVRDLCAELAARTRAELRSDAVPDDAITTRAEVLLRYAGTDASLPVPLDTVAAMTEAFTSAHRARYAFTTRKPLVVEAVSVEAVGAAAAHGAPVPDGPGSAGPHSPPPRPARVTVFMDGAPKEVPLHRRAELGPDTPVDGPAIIVEPDATTVVDPGWRARVHEHGHLLLTRVRSRPGRAAAGTEADPVLLEVFNNLFMAIAEQMGVRLENTAHSVNIKERLDFSCALFDPDGNLIANAPHIPVHLGSMGESIKEVLRRRDRAGMRPGDVYAINDPYHGGTHLPDVTVVTPVFGPDGRELRFLVASRGHHAEIGGITPGSMPAFSRTIEEEGVLFDNWLLVRDGRLRERETRELLTGARHPSRAPDVNIADLRAQIAANEKGIAELRRMTDQFGLDVVHAYMRHVRENAEESVRRIVARLDDGECRYETDDGSVIQVAVRIDRARRAAVIDFTGTSPQRPGNANAPTSVVMAAVLYVFRTLVGEDIPLNSGCLEPLEVRVPEGSMLAPVFPAATVAGNVETSQAVTGALYAALGVQAEGSGTMNNLTFGNDLVQYYETVASGSGAGEGFPGADAVQTHMTNSRLTDPEILEWRYPVRVDAFSIRRGSGGTGRWRGGRGAVRRIRFLEPMTVTLLTGHRRVPPYGMAGGGPGALGENSVERADGTLTPLAGVDSAAVGPGDVLVMATPGGGGFGTPPRDGQPSGTNRTGVPGVAWAAAPRSPSSTTATTG</sequence>
<proteinExistence type="inferred from homology"/>
<evidence type="ECO:0000313" key="7">
    <source>
        <dbReference type="EMBL" id="GGZ58805.1"/>
    </source>
</evidence>
<dbReference type="GO" id="GO:0005829">
    <property type="term" value="C:cytosol"/>
    <property type="evidence" value="ECO:0007669"/>
    <property type="project" value="TreeGrafter"/>
</dbReference>
<protein>
    <recommendedName>
        <fullName evidence="9">5-oxoprolinase</fullName>
    </recommendedName>
</protein>
<reference evidence="7" key="1">
    <citation type="journal article" date="2014" name="Int. J. Syst. Evol. Microbiol.">
        <title>Complete genome sequence of Corynebacterium casei LMG S-19264T (=DSM 44701T), isolated from a smear-ripened cheese.</title>
        <authorList>
            <consortium name="US DOE Joint Genome Institute (JGI-PGF)"/>
            <person name="Walter F."/>
            <person name="Albersmeier A."/>
            <person name="Kalinowski J."/>
            <person name="Ruckert C."/>
        </authorList>
    </citation>
    <scope>NUCLEOTIDE SEQUENCE</scope>
    <source>
        <strain evidence="7">JCM 4988</strain>
    </source>
</reference>
<feature type="region of interest" description="Disordered" evidence="2">
    <location>
        <begin position="1714"/>
        <end position="1754"/>
    </location>
</feature>
<dbReference type="InterPro" id="IPR045079">
    <property type="entry name" value="Oxoprolinase-like"/>
</dbReference>
<feature type="compositionally biased region" description="Low complexity" evidence="2">
    <location>
        <begin position="494"/>
        <end position="504"/>
    </location>
</feature>
<keyword evidence="8" id="KW-1185">Reference proteome</keyword>
<dbReference type="GO" id="GO:0017168">
    <property type="term" value="F:5-oxoprolinase (ATP-hydrolyzing) activity"/>
    <property type="evidence" value="ECO:0007669"/>
    <property type="project" value="TreeGrafter"/>
</dbReference>
<feature type="domain" description="Hydantoinase A/oxoprolinase" evidence="3">
    <location>
        <begin position="723"/>
        <end position="1010"/>
    </location>
</feature>
<feature type="compositionally biased region" description="Low complexity" evidence="2">
    <location>
        <begin position="1116"/>
        <end position="1129"/>
    </location>
</feature>
<feature type="compositionally biased region" description="Low complexity" evidence="2">
    <location>
        <begin position="1740"/>
        <end position="1754"/>
    </location>
</feature>
<dbReference type="InterPro" id="IPR008040">
    <property type="entry name" value="Hydant_A_N"/>
</dbReference>
<dbReference type="InterPro" id="IPR003692">
    <property type="entry name" value="Hydantoinase_B"/>
</dbReference>
<dbReference type="EMBL" id="BMWG01000028">
    <property type="protein sequence ID" value="GGZ58805.1"/>
    <property type="molecule type" value="Genomic_DNA"/>
</dbReference>
<feature type="region of interest" description="Disordered" evidence="2">
    <location>
        <begin position="450"/>
        <end position="520"/>
    </location>
</feature>
<organism evidence="7 8">
    <name type="scientific">Streptomyces inusitatus</name>
    <dbReference type="NCBI Taxonomy" id="68221"/>
    <lineage>
        <taxon>Bacteria</taxon>
        <taxon>Bacillati</taxon>
        <taxon>Actinomycetota</taxon>
        <taxon>Actinomycetes</taxon>
        <taxon>Kitasatosporales</taxon>
        <taxon>Streptomycetaceae</taxon>
        <taxon>Streptomyces</taxon>
    </lineage>
</organism>
<dbReference type="Pfam" id="PF19278">
    <property type="entry name" value="Hydant_A_C"/>
    <property type="match status" value="1"/>
</dbReference>
<dbReference type="PANTHER" id="PTHR11365">
    <property type="entry name" value="5-OXOPROLINASE RELATED"/>
    <property type="match status" value="1"/>
</dbReference>
<evidence type="ECO:0008006" key="9">
    <source>
        <dbReference type="Google" id="ProtNLM"/>
    </source>
</evidence>
<comment type="caution">
    <text evidence="7">The sequence shown here is derived from an EMBL/GenBank/DDBJ whole genome shotgun (WGS) entry which is preliminary data.</text>
</comment>
<evidence type="ECO:0000259" key="6">
    <source>
        <dbReference type="Pfam" id="PF19278"/>
    </source>
</evidence>